<keyword evidence="2" id="KW-0472">Membrane</keyword>
<name>A0ABT7YWK9_9ACTN</name>
<keyword evidence="4" id="KW-1185">Reference proteome</keyword>
<keyword evidence="2" id="KW-0812">Transmembrane</keyword>
<dbReference type="Proteomes" id="UP001171902">
    <property type="component" value="Unassembled WGS sequence"/>
</dbReference>
<evidence type="ECO:0000256" key="1">
    <source>
        <dbReference type="SAM" id="MobiDB-lite"/>
    </source>
</evidence>
<feature type="region of interest" description="Disordered" evidence="1">
    <location>
        <begin position="1"/>
        <end position="27"/>
    </location>
</feature>
<sequence>MTQPSPPAGGQPALANAKAPPAGTLSRSTKIRRSIIGGGLAVFLALFGFVADIVGIIDFAAGKPAPELTTTAAAPTAGPDPEPSPTPAPAPSTDPATTIVATTEAPTTAVPIAEPSWTVLHEGLREHLGGFGWGDGICSTDQLDFDRLNIDGFLNKDFPEDGSVSPGMDLIWDDCTGYDYAAYIVAAAQTRMVVYPETVTDPAACFDAGTYVETGRQWAVDPWAPENLPLETGATFCVITDEDQVALATITDMGPAEDEYAGLWVVLDVTVWTWA</sequence>
<evidence type="ECO:0000313" key="4">
    <source>
        <dbReference type="Proteomes" id="UP001171902"/>
    </source>
</evidence>
<evidence type="ECO:0000256" key="2">
    <source>
        <dbReference type="SAM" id="Phobius"/>
    </source>
</evidence>
<proteinExistence type="predicted"/>
<reference evidence="3" key="1">
    <citation type="submission" date="2023-06" db="EMBL/GenBank/DDBJ databases">
        <title>Gycomyces niveus sp.nov., a novel actinomycete isolated from soil in Shouguang.</title>
        <authorList>
            <person name="Yang X."/>
            <person name="Zhao J."/>
        </authorList>
    </citation>
    <scope>NUCLEOTIDE SEQUENCE</scope>
    <source>
        <strain evidence="3">NEAU C2</strain>
    </source>
</reference>
<protein>
    <submittedName>
        <fullName evidence="3">Uncharacterized protein</fullName>
    </submittedName>
</protein>
<accession>A0ABT7YWK9</accession>
<gene>
    <name evidence="3" type="ORF">QWI33_25125</name>
</gene>
<comment type="caution">
    <text evidence="3">The sequence shown here is derived from an EMBL/GenBank/DDBJ whole genome shotgun (WGS) entry which is preliminary data.</text>
</comment>
<organism evidence="3 4">
    <name type="scientific">Glycomyces tritici</name>
    <dbReference type="NCBI Taxonomy" id="2665176"/>
    <lineage>
        <taxon>Bacteria</taxon>
        <taxon>Bacillati</taxon>
        <taxon>Actinomycetota</taxon>
        <taxon>Actinomycetes</taxon>
        <taxon>Glycomycetales</taxon>
        <taxon>Glycomycetaceae</taxon>
        <taxon>Glycomyces</taxon>
    </lineage>
</organism>
<feature type="region of interest" description="Disordered" evidence="1">
    <location>
        <begin position="70"/>
        <end position="96"/>
    </location>
</feature>
<feature type="compositionally biased region" description="Pro residues" evidence="1">
    <location>
        <begin position="78"/>
        <end position="92"/>
    </location>
</feature>
<evidence type="ECO:0000313" key="3">
    <source>
        <dbReference type="EMBL" id="MDN3243028.1"/>
    </source>
</evidence>
<keyword evidence="2" id="KW-1133">Transmembrane helix</keyword>
<dbReference type="RefSeq" id="WP_289959588.1">
    <property type="nucleotide sequence ID" value="NZ_JAUEMJ010000011.1"/>
</dbReference>
<feature type="transmembrane region" description="Helical" evidence="2">
    <location>
        <begin position="35"/>
        <end position="57"/>
    </location>
</feature>
<dbReference type="EMBL" id="JAUEMJ010000011">
    <property type="protein sequence ID" value="MDN3243028.1"/>
    <property type="molecule type" value="Genomic_DNA"/>
</dbReference>